<dbReference type="RefSeq" id="WP_044348941.1">
    <property type="nucleotide sequence ID" value="NZ_AZAC01000014.1"/>
</dbReference>
<proteinExistence type="predicted"/>
<dbReference type="InParanoid" id="A0A0D2JED4"/>
<reference evidence="1 2" key="1">
    <citation type="submission" date="2013-11" db="EMBL/GenBank/DDBJ databases">
        <title>Metagenomic analysis of a methanogenic consortium involved in long chain n-alkane degradation.</title>
        <authorList>
            <person name="Davidova I.A."/>
            <person name="Callaghan A.V."/>
            <person name="Wawrik B."/>
            <person name="Pruitt S."/>
            <person name="Marks C."/>
            <person name="Duncan K.E."/>
            <person name="Suflita J.M."/>
        </authorList>
    </citation>
    <scope>NUCLEOTIDE SEQUENCE [LARGE SCALE GENOMIC DNA]</scope>
    <source>
        <strain evidence="1 2">SPR</strain>
    </source>
</reference>
<gene>
    <name evidence="1" type="ORF">X474_12845</name>
</gene>
<protein>
    <submittedName>
        <fullName evidence="1">Uncharacterized protein</fullName>
    </submittedName>
</protein>
<comment type="caution">
    <text evidence="1">The sequence shown here is derived from an EMBL/GenBank/DDBJ whole genome shotgun (WGS) entry which is preliminary data.</text>
</comment>
<evidence type="ECO:0000313" key="1">
    <source>
        <dbReference type="EMBL" id="KIX13981.1"/>
    </source>
</evidence>
<accession>A0A0D2JED4</accession>
<sequence length="653" mass="71576">MKKIGIIAVLVLVLAGGVIAGLSFYADQQAEQAVENFLATTKGITKGVYGEIESSLFSSQVAVNNLSFDYEREGKVSVKVGRASMDLASMEVMSRILAPAEGEKAIRLEGLITLSKVSLIKPDKEEVAFDSLSLKNLSFEPKAWEKVEEWEDFLRAANTVKLANVVVTDLVFSEDGKEEAKIRQVVIDNVAQARLGKLEITDFDASASMESTKEKDSVLKLKKLSLTGVDLAAMDKVYNPLHNKGAANDSPPQSLVEGVLFSGFTFEDAHEPVSISMEEILFSKISSSPVDTSLATGSEEEQTRLAAKLALAMAINEITFKNLKIEATGGEVKGGLDLGSISFKGYDQGALKESAIDNFDLKSDYVNVALENAQTNDLNYRFTLNTLANGGDMSSYQGPPIDISGKGIVTNFSISVPYIDLEFQVPSSDFTGLVKKGPENYQGEWTVPSLTIQPMMTANPVDPATAYAVRRIWDNLGYEVMNLKMGGKADINYSTLVYELKDAYLDIKDGGIVKKNLAVTVPDPRKVKMPTSSNLEDTLSWLTHYKLKNLALSYEDKSLFDRIMKTVAKEAGMEPQMLKVTILAQLGMQRRRYQKQPGMVACLDALSDFVAKPGKLILQVNPTRPAGMNEFMMMGSDPEMIIRALNLRLVYEE</sequence>
<organism evidence="1 2">
    <name type="scientific">Dethiosulfatarculus sandiegensis</name>
    <dbReference type="NCBI Taxonomy" id="1429043"/>
    <lineage>
        <taxon>Bacteria</taxon>
        <taxon>Pseudomonadati</taxon>
        <taxon>Thermodesulfobacteriota</taxon>
        <taxon>Desulfarculia</taxon>
        <taxon>Desulfarculales</taxon>
        <taxon>Desulfarculaceae</taxon>
        <taxon>Dethiosulfatarculus</taxon>
    </lineage>
</organism>
<evidence type="ECO:0000313" key="2">
    <source>
        <dbReference type="Proteomes" id="UP000032233"/>
    </source>
</evidence>
<dbReference type="AlphaFoldDB" id="A0A0D2JED4"/>
<dbReference type="EMBL" id="AZAC01000014">
    <property type="protein sequence ID" value="KIX13981.1"/>
    <property type="molecule type" value="Genomic_DNA"/>
</dbReference>
<dbReference type="Proteomes" id="UP000032233">
    <property type="component" value="Unassembled WGS sequence"/>
</dbReference>
<keyword evidence="2" id="KW-1185">Reference proteome</keyword>
<dbReference type="PATRIC" id="fig|1429043.3.peg.2731"/>
<name>A0A0D2JED4_9BACT</name>